<feature type="transmembrane region" description="Helical" evidence="13">
    <location>
        <begin position="230"/>
        <end position="248"/>
    </location>
</feature>
<evidence type="ECO:0000256" key="10">
    <source>
        <dbReference type="ARBA" id="ARBA00034284"/>
    </source>
</evidence>
<name>A0A1A7NZZ9_9PAST</name>
<dbReference type="STRING" id="505341.QV08_05460"/>
<feature type="transmembrane region" description="Helical" evidence="13">
    <location>
        <begin position="260"/>
        <end position="279"/>
    </location>
</feature>
<dbReference type="AlphaFoldDB" id="A0A1A7NZZ9"/>
<comment type="catalytic activity">
    <reaction evidence="10">
        <text>(S)-malate(in) + succinate(out) = (S)-malate(out) + succinate(in)</text>
        <dbReference type="Rhea" id="RHEA:29327"/>
        <dbReference type="ChEBI" id="CHEBI:15589"/>
        <dbReference type="ChEBI" id="CHEBI:30031"/>
    </reaction>
    <physiologicalReaction direction="right-to-left" evidence="10">
        <dbReference type="Rhea" id="RHEA:29329"/>
    </physiologicalReaction>
</comment>
<evidence type="ECO:0000313" key="15">
    <source>
        <dbReference type="EMBL" id="OBX11738.1"/>
    </source>
</evidence>
<evidence type="ECO:0000256" key="4">
    <source>
        <dbReference type="ARBA" id="ARBA00022475"/>
    </source>
</evidence>
<dbReference type="InterPro" id="IPR004668">
    <property type="entry name" value="Anaer_Dcu_memb_transpt"/>
</dbReference>
<dbReference type="GO" id="GO:0015556">
    <property type="term" value="F:C4-dicarboxylate transmembrane transporter activity"/>
    <property type="evidence" value="ECO:0007669"/>
    <property type="project" value="InterPro"/>
</dbReference>
<organism evidence="14 17">
    <name type="scientific">Gallibacterium salpingitidis</name>
    <dbReference type="NCBI Taxonomy" id="505341"/>
    <lineage>
        <taxon>Bacteria</taxon>
        <taxon>Pseudomonadati</taxon>
        <taxon>Pseudomonadota</taxon>
        <taxon>Gammaproteobacteria</taxon>
        <taxon>Pasteurellales</taxon>
        <taxon>Pasteurellaceae</taxon>
        <taxon>Gallibacterium</taxon>
    </lineage>
</organism>
<evidence type="ECO:0000256" key="2">
    <source>
        <dbReference type="ARBA" id="ARBA00006413"/>
    </source>
</evidence>
<evidence type="ECO:0000256" key="11">
    <source>
        <dbReference type="ARBA" id="ARBA00034287"/>
    </source>
</evidence>
<keyword evidence="17" id="KW-1185">Reference proteome</keyword>
<evidence type="ECO:0000313" key="16">
    <source>
        <dbReference type="Proteomes" id="UP000092527"/>
    </source>
</evidence>
<gene>
    <name evidence="14" type="ORF">QS62_04370</name>
    <name evidence="15" type="ORF">QV09_01505</name>
</gene>
<feature type="transmembrane region" description="Helical" evidence="13">
    <location>
        <begin position="332"/>
        <end position="350"/>
    </location>
</feature>
<dbReference type="OrthoDB" id="9770910at2"/>
<dbReference type="EMBL" id="JTJL01000015">
    <property type="protein sequence ID" value="OBW95066.1"/>
    <property type="molecule type" value="Genomic_DNA"/>
</dbReference>
<feature type="transmembrane region" description="Helical" evidence="13">
    <location>
        <begin position="6"/>
        <end position="39"/>
    </location>
</feature>
<comment type="subcellular location">
    <subcellularLocation>
        <location evidence="1 12">Cell inner membrane</location>
        <topology evidence="1 12">Multi-pass membrane protein</topology>
    </subcellularLocation>
</comment>
<evidence type="ECO:0000256" key="7">
    <source>
        <dbReference type="ARBA" id="ARBA00022989"/>
    </source>
</evidence>
<reference evidence="16 17" key="1">
    <citation type="submission" date="2014-11" db="EMBL/GenBank/DDBJ databases">
        <title>Pan-genome of Gallibacterium spp.</title>
        <authorList>
            <person name="Kudirkiene E."/>
            <person name="Bojesen A.M."/>
        </authorList>
    </citation>
    <scope>NUCLEOTIDE SEQUENCE [LARGE SCALE GENOMIC DNA]</scope>
    <source>
        <strain evidence="15 16">18469/18</strain>
        <strain evidence="14 17">F150</strain>
    </source>
</reference>
<evidence type="ECO:0000256" key="5">
    <source>
        <dbReference type="ARBA" id="ARBA00022519"/>
    </source>
</evidence>
<dbReference type="GO" id="GO:0005886">
    <property type="term" value="C:plasma membrane"/>
    <property type="evidence" value="ECO:0007669"/>
    <property type="project" value="UniProtKB-SubCell"/>
</dbReference>
<dbReference type="Proteomes" id="UP000092649">
    <property type="component" value="Unassembled WGS sequence"/>
</dbReference>
<keyword evidence="4 12" id="KW-1003">Cell membrane</keyword>
<evidence type="ECO:0000256" key="12">
    <source>
        <dbReference type="PIRNR" id="PIRNR004539"/>
    </source>
</evidence>
<feature type="transmembrane region" description="Helical" evidence="13">
    <location>
        <begin position="94"/>
        <end position="113"/>
    </location>
</feature>
<dbReference type="NCBIfam" id="TIGR00770">
    <property type="entry name" value="Dcu"/>
    <property type="match status" value="1"/>
</dbReference>
<comment type="similarity">
    <text evidence="2 12">Belongs to the DcuA/DcuB transporter (TC 2.A.13.1) family.</text>
</comment>
<protein>
    <recommendedName>
        <fullName evidence="12">C4-dicarboxylate transporter</fullName>
    </recommendedName>
</protein>
<accession>A0A1A7NZZ9</accession>
<comment type="catalytic activity">
    <reaction evidence="9">
        <text>L-aspartate(in) + succinate(out) = L-aspartate(out) + succinate(in)</text>
        <dbReference type="Rhea" id="RHEA:29343"/>
        <dbReference type="ChEBI" id="CHEBI:29991"/>
        <dbReference type="ChEBI" id="CHEBI:30031"/>
    </reaction>
    <physiologicalReaction direction="right-to-left" evidence="9">
        <dbReference type="Rhea" id="RHEA:29345"/>
    </physiologicalReaction>
</comment>
<sequence length="437" mass="46456">MFLLQFALVLLCILIGARIGGIGLGVMGGVGLAILSFGFDLKPTSPPIDVMLMIMAVVSAAAAMQAAGGLNYMIKIATRILRKNPKYITFLAPAVTYIFTIFAGTGHVAYSVLPVIAEVSRHNGIRPERPLSMAVIASQFSIVASPIAAAVVACVAYLEPQGITLTNVLSVTIPSTTLGIALACVFVNKMGKELKDDPHYQQLLKDPAYAENNVTLLDEEKMEVTKEAKISVSLFLLGALLVVIMGAFPNLRPSFDGKAMGMAHTIEIIMLTIGAFIILTCKPDGNKITQGSVFHAGMRAIVAIFGIAWLGDTLTTAHLAEVKEAVSGLVEFAPWTFALALFALSVMVNSQGATTAVLVPLGISLGLPPYVIIATFVAVNGYFFIPNYGPIIASIDFDTTGTTRIGKYIFNHSFMIPGLLSLIFSLIFGFVFAGLFL</sequence>
<evidence type="ECO:0000313" key="17">
    <source>
        <dbReference type="Proteomes" id="UP000092649"/>
    </source>
</evidence>
<dbReference type="NCBIfam" id="NF009136">
    <property type="entry name" value="PRK12489.1"/>
    <property type="match status" value="1"/>
</dbReference>
<evidence type="ECO:0000313" key="14">
    <source>
        <dbReference type="EMBL" id="OBW95066.1"/>
    </source>
</evidence>
<proteinExistence type="inferred from homology"/>
<dbReference type="EMBL" id="JTJU01000008">
    <property type="protein sequence ID" value="OBX11738.1"/>
    <property type="molecule type" value="Genomic_DNA"/>
</dbReference>
<evidence type="ECO:0000256" key="6">
    <source>
        <dbReference type="ARBA" id="ARBA00022692"/>
    </source>
</evidence>
<keyword evidence="7 13" id="KW-1133">Transmembrane helix</keyword>
<dbReference type="PIRSF" id="PIRSF004539">
    <property type="entry name" value="C4-dicrbxl_trns"/>
    <property type="match status" value="1"/>
</dbReference>
<keyword evidence="5 12" id="KW-0997">Cell inner membrane</keyword>
<feature type="transmembrane region" description="Helical" evidence="13">
    <location>
        <begin position="51"/>
        <end position="74"/>
    </location>
</feature>
<dbReference type="Proteomes" id="UP000092527">
    <property type="component" value="Unassembled WGS sequence"/>
</dbReference>
<feature type="transmembrane region" description="Helical" evidence="13">
    <location>
        <begin position="357"/>
        <end position="385"/>
    </location>
</feature>
<feature type="transmembrane region" description="Helical" evidence="13">
    <location>
        <begin position="134"/>
        <end position="158"/>
    </location>
</feature>
<comment type="function">
    <text evidence="12">Responsible for the transport of C4-dicarboxylates.</text>
</comment>
<dbReference type="NCBIfam" id="NF006927">
    <property type="entry name" value="PRK09412.1"/>
    <property type="match status" value="1"/>
</dbReference>
<comment type="caution">
    <text evidence="14">The sequence shown here is derived from an EMBL/GenBank/DDBJ whole genome shotgun (WGS) entry which is preliminary data.</text>
</comment>
<comment type="catalytic activity">
    <reaction evidence="11">
        <text>fumarate(in) + succinate(out) = fumarate(out) + succinate(in)</text>
        <dbReference type="Rhea" id="RHEA:29323"/>
        <dbReference type="ChEBI" id="CHEBI:29806"/>
        <dbReference type="ChEBI" id="CHEBI:30031"/>
    </reaction>
    <physiologicalReaction direction="right-to-left" evidence="11">
        <dbReference type="Rhea" id="RHEA:29325"/>
    </physiologicalReaction>
</comment>
<evidence type="ECO:0000256" key="1">
    <source>
        <dbReference type="ARBA" id="ARBA00004429"/>
    </source>
</evidence>
<dbReference type="RefSeq" id="WP_066106492.1">
    <property type="nucleotide sequence ID" value="NZ_CP103875.1"/>
</dbReference>
<evidence type="ECO:0000256" key="3">
    <source>
        <dbReference type="ARBA" id="ARBA00022448"/>
    </source>
</evidence>
<keyword evidence="8 12" id="KW-0472">Membrane</keyword>
<evidence type="ECO:0000256" key="8">
    <source>
        <dbReference type="ARBA" id="ARBA00023136"/>
    </source>
</evidence>
<keyword evidence="6 13" id="KW-0812">Transmembrane</keyword>
<feature type="transmembrane region" description="Helical" evidence="13">
    <location>
        <begin position="414"/>
        <end position="436"/>
    </location>
</feature>
<dbReference type="Pfam" id="PF03605">
    <property type="entry name" value="DcuA_DcuB"/>
    <property type="match status" value="1"/>
</dbReference>
<keyword evidence="3 12" id="KW-0813">Transport</keyword>
<feature type="transmembrane region" description="Helical" evidence="13">
    <location>
        <begin position="300"/>
        <end position="320"/>
    </location>
</feature>
<dbReference type="PANTHER" id="PTHR36106">
    <property type="entry name" value="ANAEROBIC C4-DICARBOXYLATE TRANSPORTER DCUB"/>
    <property type="match status" value="1"/>
</dbReference>
<dbReference type="PANTHER" id="PTHR36106:SF1">
    <property type="entry name" value="ANAEROBIC C4-DICARBOXYLATE TRANSPORTER DCUB"/>
    <property type="match status" value="1"/>
</dbReference>
<dbReference type="PATRIC" id="fig|505341.3.peg.884"/>
<evidence type="ECO:0000256" key="9">
    <source>
        <dbReference type="ARBA" id="ARBA00034237"/>
    </source>
</evidence>
<evidence type="ECO:0000256" key="13">
    <source>
        <dbReference type="SAM" id="Phobius"/>
    </source>
</evidence>